<evidence type="ECO:0000313" key="1">
    <source>
        <dbReference type="EMBL" id="KKK70971.1"/>
    </source>
</evidence>
<name>A0A0F9AFJ3_9ZZZZ</name>
<dbReference type="AlphaFoldDB" id="A0A0F9AFJ3"/>
<feature type="non-terminal residue" evidence="1">
    <location>
        <position position="1"/>
    </location>
</feature>
<reference evidence="1" key="1">
    <citation type="journal article" date="2015" name="Nature">
        <title>Complex archaea that bridge the gap between prokaryotes and eukaryotes.</title>
        <authorList>
            <person name="Spang A."/>
            <person name="Saw J.H."/>
            <person name="Jorgensen S.L."/>
            <person name="Zaremba-Niedzwiedzka K."/>
            <person name="Martijn J."/>
            <person name="Lind A.E."/>
            <person name="van Eijk R."/>
            <person name="Schleper C."/>
            <person name="Guy L."/>
            <person name="Ettema T.J."/>
        </authorList>
    </citation>
    <scope>NUCLEOTIDE SEQUENCE</scope>
</reference>
<comment type="caution">
    <text evidence="1">The sequence shown here is derived from an EMBL/GenBank/DDBJ whole genome shotgun (WGS) entry which is preliminary data.</text>
</comment>
<dbReference type="EMBL" id="LAZR01057942">
    <property type="protein sequence ID" value="KKK70971.1"/>
    <property type="molecule type" value="Genomic_DNA"/>
</dbReference>
<accession>A0A0F9AFJ3</accession>
<organism evidence="1">
    <name type="scientific">marine sediment metagenome</name>
    <dbReference type="NCBI Taxonomy" id="412755"/>
    <lineage>
        <taxon>unclassified sequences</taxon>
        <taxon>metagenomes</taxon>
        <taxon>ecological metagenomes</taxon>
    </lineage>
</organism>
<protein>
    <submittedName>
        <fullName evidence="1">Uncharacterized protein</fullName>
    </submittedName>
</protein>
<gene>
    <name evidence="1" type="ORF">LCGC14_2918640</name>
</gene>
<proteinExistence type="predicted"/>
<sequence>DNTGAFYDGGEIITVSNFPDIDKIISPDTLKNLTITNTNLSYYDGTRTRFVFSSSNTIFYSPDGTNNLDVNNGLTTFVGDVTFSDDVAFNDNVLITSDDLNPSFNIVGNGEAFRIQQAQGVNGFFMTWYDNNSVRMSYYGHGQSSNQQHLWLVNEMTDGNLILDSPGIVDVQTGFMADDYYSGDGTQGYTGSCGSGTTLTIKDGLITGCS</sequence>